<proteinExistence type="predicted"/>
<sequence length="83" mass="9418">MDEKLPFGGIFERSTPAFTLPTKRSRRPSSRFGLCVINTFKDHVTSHGTWTHDVDGGPEPRHPNRLSSLQQRMDDPTLVLSKK</sequence>
<accession>A0AAV7EHP1</accession>
<dbReference type="Proteomes" id="UP000825729">
    <property type="component" value="Unassembled WGS sequence"/>
</dbReference>
<evidence type="ECO:0000256" key="1">
    <source>
        <dbReference type="SAM" id="MobiDB-lite"/>
    </source>
</evidence>
<reference evidence="2 3" key="1">
    <citation type="submission" date="2021-07" db="EMBL/GenBank/DDBJ databases">
        <title>The Aristolochia fimbriata genome: insights into angiosperm evolution, floral development and chemical biosynthesis.</title>
        <authorList>
            <person name="Jiao Y."/>
        </authorList>
    </citation>
    <scope>NUCLEOTIDE SEQUENCE [LARGE SCALE GENOMIC DNA]</scope>
    <source>
        <strain evidence="2">IBCAS-2021</strain>
        <tissue evidence="2">Leaf</tissue>
    </source>
</reference>
<gene>
    <name evidence="2" type="ORF">H6P81_013932</name>
</gene>
<evidence type="ECO:0008006" key="4">
    <source>
        <dbReference type="Google" id="ProtNLM"/>
    </source>
</evidence>
<protein>
    <recommendedName>
        <fullName evidence="4">Ycf15</fullName>
    </recommendedName>
</protein>
<name>A0AAV7EHP1_ARIFI</name>
<keyword evidence="3" id="KW-1185">Reference proteome</keyword>
<dbReference type="AlphaFoldDB" id="A0AAV7EHP1"/>
<organism evidence="2 3">
    <name type="scientific">Aristolochia fimbriata</name>
    <name type="common">White veined hardy Dutchman's pipe vine</name>
    <dbReference type="NCBI Taxonomy" id="158543"/>
    <lineage>
        <taxon>Eukaryota</taxon>
        <taxon>Viridiplantae</taxon>
        <taxon>Streptophyta</taxon>
        <taxon>Embryophyta</taxon>
        <taxon>Tracheophyta</taxon>
        <taxon>Spermatophyta</taxon>
        <taxon>Magnoliopsida</taxon>
        <taxon>Magnoliidae</taxon>
        <taxon>Piperales</taxon>
        <taxon>Aristolochiaceae</taxon>
        <taxon>Aristolochia</taxon>
    </lineage>
</organism>
<feature type="region of interest" description="Disordered" evidence="1">
    <location>
        <begin position="47"/>
        <end position="83"/>
    </location>
</feature>
<dbReference type="EMBL" id="JAINDJ010000005">
    <property type="protein sequence ID" value="KAG9447804.1"/>
    <property type="molecule type" value="Genomic_DNA"/>
</dbReference>
<evidence type="ECO:0000313" key="3">
    <source>
        <dbReference type="Proteomes" id="UP000825729"/>
    </source>
</evidence>
<evidence type="ECO:0000313" key="2">
    <source>
        <dbReference type="EMBL" id="KAG9447804.1"/>
    </source>
</evidence>
<feature type="compositionally biased region" description="Basic and acidic residues" evidence="1">
    <location>
        <begin position="47"/>
        <end position="62"/>
    </location>
</feature>
<comment type="caution">
    <text evidence="2">The sequence shown here is derived from an EMBL/GenBank/DDBJ whole genome shotgun (WGS) entry which is preliminary data.</text>
</comment>